<feature type="region of interest" description="Disordered" evidence="1">
    <location>
        <begin position="132"/>
        <end position="158"/>
    </location>
</feature>
<feature type="compositionally biased region" description="Basic and acidic residues" evidence="1">
    <location>
        <begin position="30"/>
        <end position="42"/>
    </location>
</feature>
<accession>A0AAD7SVY2</accession>
<dbReference type="Proteomes" id="UP001221898">
    <property type="component" value="Unassembled WGS sequence"/>
</dbReference>
<evidence type="ECO:0000313" key="3">
    <source>
        <dbReference type="Proteomes" id="UP001221898"/>
    </source>
</evidence>
<name>A0AAD7SVY2_9TELE</name>
<evidence type="ECO:0000313" key="2">
    <source>
        <dbReference type="EMBL" id="KAJ8409670.1"/>
    </source>
</evidence>
<sequence length="238" mass="25546">MSRWGGGFLRRATARGRRIGAAPVMSSKLPEIKNTESADSPRRTAAARGARWRGPLSARILAVVTPRLPAPCGPPVGVVWRGAQISPAWPRRSAAPEAPLGATAPVLITKDKGDTETSPTPCVCCQRSPGAREHRLHHPTGTRTPERPSFDTVSAKPLRRRSRAPCGLALAAPASALYTRQMNGLFTQVLGRGGSSGNGLILRVRGLQRQSGPADEHDKHSPRVHPGCPTPRYFHNRP</sequence>
<dbReference type="EMBL" id="JAINUG010000029">
    <property type="protein sequence ID" value="KAJ8409670.1"/>
    <property type="molecule type" value="Genomic_DNA"/>
</dbReference>
<dbReference type="AlphaFoldDB" id="A0AAD7SVY2"/>
<reference evidence="2" key="1">
    <citation type="journal article" date="2023" name="Science">
        <title>Genome structures resolve the early diversification of teleost fishes.</title>
        <authorList>
            <person name="Parey E."/>
            <person name="Louis A."/>
            <person name="Montfort J."/>
            <person name="Bouchez O."/>
            <person name="Roques C."/>
            <person name="Iampietro C."/>
            <person name="Lluch J."/>
            <person name="Castinel A."/>
            <person name="Donnadieu C."/>
            <person name="Desvignes T."/>
            <person name="Floi Bucao C."/>
            <person name="Jouanno E."/>
            <person name="Wen M."/>
            <person name="Mejri S."/>
            <person name="Dirks R."/>
            <person name="Jansen H."/>
            <person name="Henkel C."/>
            <person name="Chen W.J."/>
            <person name="Zahm M."/>
            <person name="Cabau C."/>
            <person name="Klopp C."/>
            <person name="Thompson A.W."/>
            <person name="Robinson-Rechavi M."/>
            <person name="Braasch I."/>
            <person name="Lecointre G."/>
            <person name="Bobe J."/>
            <person name="Postlethwait J.H."/>
            <person name="Berthelot C."/>
            <person name="Roest Crollius H."/>
            <person name="Guiguen Y."/>
        </authorList>
    </citation>
    <scope>NUCLEOTIDE SEQUENCE</scope>
    <source>
        <strain evidence="2">NC1722</strain>
    </source>
</reference>
<protein>
    <submittedName>
        <fullName evidence="2">Uncharacterized protein</fullName>
    </submittedName>
</protein>
<organism evidence="2 3">
    <name type="scientific">Aldrovandia affinis</name>
    <dbReference type="NCBI Taxonomy" id="143900"/>
    <lineage>
        <taxon>Eukaryota</taxon>
        <taxon>Metazoa</taxon>
        <taxon>Chordata</taxon>
        <taxon>Craniata</taxon>
        <taxon>Vertebrata</taxon>
        <taxon>Euteleostomi</taxon>
        <taxon>Actinopterygii</taxon>
        <taxon>Neopterygii</taxon>
        <taxon>Teleostei</taxon>
        <taxon>Notacanthiformes</taxon>
        <taxon>Halosauridae</taxon>
        <taxon>Aldrovandia</taxon>
    </lineage>
</organism>
<proteinExistence type="predicted"/>
<evidence type="ECO:0000256" key="1">
    <source>
        <dbReference type="SAM" id="MobiDB-lite"/>
    </source>
</evidence>
<keyword evidence="3" id="KW-1185">Reference proteome</keyword>
<gene>
    <name evidence="2" type="ORF">AAFF_G00217290</name>
</gene>
<comment type="caution">
    <text evidence="2">The sequence shown here is derived from an EMBL/GenBank/DDBJ whole genome shotgun (WGS) entry which is preliminary data.</text>
</comment>
<feature type="region of interest" description="Disordered" evidence="1">
    <location>
        <begin position="20"/>
        <end position="51"/>
    </location>
</feature>
<feature type="region of interest" description="Disordered" evidence="1">
    <location>
        <begin position="208"/>
        <end position="238"/>
    </location>
</feature>